<keyword evidence="2" id="KW-1185">Reference proteome</keyword>
<reference evidence="1" key="1">
    <citation type="journal article" date="2021" name="Microb. Physiol.">
        <title>Proteogenomic Insights into the Physiology of Marine, Sulfate-Reducing, Filamentous Desulfonema limicola and Desulfonema magnum.</title>
        <authorList>
            <person name="Schnaars V."/>
            <person name="Wohlbrand L."/>
            <person name="Scheve S."/>
            <person name="Hinrichs C."/>
            <person name="Reinhardt R."/>
            <person name="Rabus R."/>
        </authorList>
    </citation>
    <scope>NUCLEOTIDE SEQUENCE</scope>
    <source>
        <strain evidence="1">4be13</strain>
    </source>
</reference>
<sequence length="119" mass="13764">MVRYLSAKDRACKTLSSKLLDVQVFLCHSCESRNPLIPAPWRHPKVDSCFRRNDRLFVRTASENLNIEKLIICGISGQVKQPNKNDSPKDNRISDNNLNFLSSYFHTDMKQRIFPPCPK</sequence>
<proteinExistence type="predicted"/>
<protein>
    <submittedName>
        <fullName evidence="1">Uncharacterized protein</fullName>
    </submittedName>
</protein>
<accession>A0A975BP31</accession>
<evidence type="ECO:0000313" key="1">
    <source>
        <dbReference type="EMBL" id="QTA89048.1"/>
    </source>
</evidence>
<name>A0A975BP31_9BACT</name>
<dbReference type="EMBL" id="CP061800">
    <property type="protein sequence ID" value="QTA89048.1"/>
    <property type="molecule type" value="Genomic_DNA"/>
</dbReference>
<organism evidence="1 2">
    <name type="scientific">Desulfonema magnum</name>
    <dbReference type="NCBI Taxonomy" id="45655"/>
    <lineage>
        <taxon>Bacteria</taxon>
        <taxon>Pseudomonadati</taxon>
        <taxon>Thermodesulfobacteriota</taxon>
        <taxon>Desulfobacteria</taxon>
        <taxon>Desulfobacterales</taxon>
        <taxon>Desulfococcaceae</taxon>
        <taxon>Desulfonema</taxon>
    </lineage>
</organism>
<dbReference type="Proteomes" id="UP000663722">
    <property type="component" value="Chromosome"/>
</dbReference>
<dbReference type="KEGG" id="dmm:dnm_050960"/>
<dbReference type="AlphaFoldDB" id="A0A975BP31"/>
<gene>
    <name evidence="1" type="ORF">dnm_050960</name>
</gene>
<evidence type="ECO:0000313" key="2">
    <source>
        <dbReference type="Proteomes" id="UP000663722"/>
    </source>
</evidence>